<evidence type="ECO:0000313" key="2">
    <source>
        <dbReference type="Proteomes" id="UP000017813"/>
    </source>
</evidence>
<dbReference type="KEGG" id="smur:BWP33_01995"/>
<dbReference type="Proteomes" id="UP000017813">
    <property type="component" value="Unassembled WGS sequence"/>
</dbReference>
<proteinExistence type="predicted"/>
<sequence>MKWKNFRLPENHPSYGADFDGKTLFSTTGSLDSDFAKMVETHCFKYENIFHDYPNHTFLFEICDPSDVHIIRENFGKTLIGVVEVATT</sequence>
<comment type="caution">
    <text evidence="1">The sequence shown here is derived from an EMBL/GenBank/DDBJ whole genome shotgun (WGS) entry which is preliminary data.</text>
</comment>
<gene>
    <name evidence="1" type="ORF">HMPREF9021_02491</name>
</gene>
<protein>
    <submittedName>
        <fullName evidence="1">Uncharacterized protein</fullName>
    </submittedName>
</protein>
<name>U6Q2C1_9NEIS</name>
<dbReference type="HOGENOM" id="CLU_2467314_0_0_4"/>
<accession>U6Q2C1</accession>
<evidence type="ECO:0000313" key="1">
    <source>
        <dbReference type="EMBL" id="EJZ50285.1"/>
    </source>
</evidence>
<dbReference type="AlphaFoldDB" id="U6Q2C1"/>
<reference evidence="1 2" key="1">
    <citation type="submission" date="2010-03" db="EMBL/GenBank/DDBJ databases">
        <authorList>
            <consortium name="The Broad Institute Genome Sequencing Platform"/>
            <person name="Ward D."/>
            <person name="Earl A."/>
            <person name="Feldgarden M."/>
            <person name="Gevers D."/>
            <person name="Young S."/>
            <person name="Zeng Q."/>
            <person name="Koehrsen M."/>
            <person name="Alvarado L."/>
            <person name="Berlin A.M."/>
            <person name="Borenstein D."/>
            <person name="Chapman S.B."/>
            <person name="Chen Z."/>
            <person name="Engels R."/>
            <person name="Freedman E."/>
            <person name="Gellesch M."/>
            <person name="Goldberg J."/>
            <person name="Griggs A."/>
            <person name="Gujja S."/>
            <person name="Heilman E.R."/>
            <person name="Heiman D.I."/>
            <person name="Hepburn T.A."/>
            <person name="Howarth C."/>
            <person name="Jen D."/>
            <person name="Larson L."/>
            <person name="Mehta T."/>
            <person name="Park D."/>
            <person name="Pearson M."/>
            <person name="Richards J."/>
            <person name="Roberts A."/>
            <person name="Saif S."/>
            <person name="Shea T.D."/>
            <person name="Shenoy N."/>
            <person name="Sisk P."/>
            <person name="Stolte C."/>
            <person name="Sykes S.N."/>
            <person name="Walk T."/>
            <person name="White J."/>
            <person name="Yandava C."/>
            <person name="Izard J."/>
            <person name="Baranova O.V."/>
            <person name="Blanton J.M."/>
            <person name="Tanner A.C."/>
            <person name="Dewhirst F."/>
            <person name="Haas B."/>
            <person name="Nusbaum C."/>
            <person name="Birren B."/>
        </authorList>
    </citation>
    <scope>NUCLEOTIDE SEQUENCE [LARGE SCALE GENOMIC DNA]</scope>
    <source>
        <strain evidence="1 2">ATCC 29453</strain>
    </source>
</reference>
<dbReference type="RefSeq" id="WP_002641044.1">
    <property type="nucleotide sequence ID" value="NZ_CP019448.1"/>
</dbReference>
<dbReference type="STRING" id="641147.HMPREF9021_02491"/>
<dbReference type="eggNOG" id="COG0639">
    <property type="taxonomic scope" value="Bacteria"/>
</dbReference>
<dbReference type="EMBL" id="ADCY02000002">
    <property type="protein sequence ID" value="EJZ50285.1"/>
    <property type="molecule type" value="Genomic_DNA"/>
</dbReference>
<organism evidence="1 2">
    <name type="scientific">Simonsiella muelleri ATCC 29453</name>
    <dbReference type="NCBI Taxonomy" id="641147"/>
    <lineage>
        <taxon>Bacteria</taxon>
        <taxon>Pseudomonadati</taxon>
        <taxon>Pseudomonadota</taxon>
        <taxon>Betaproteobacteria</taxon>
        <taxon>Neisseriales</taxon>
        <taxon>Neisseriaceae</taxon>
        <taxon>Simonsiella</taxon>
    </lineage>
</organism>
<reference evidence="1 2" key="2">
    <citation type="submission" date="2011-10" db="EMBL/GenBank/DDBJ databases">
        <title>The Genome Sequence of Simonsiella muelleri ATCC 29453.</title>
        <authorList>
            <consortium name="The Broad Institute Genome Sequencing Platform"/>
            <consortium name="The Broad Institute Genome Sequencing Center for Infectious Disease"/>
            <person name="Earl A."/>
            <person name="Ward D."/>
            <person name="Feldgarden M."/>
            <person name="Gevers D."/>
            <person name="Izard J."/>
            <person name="Baranova O.V."/>
            <person name="Blanton J.M."/>
            <person name="Tanner A.C."/>
            <person name="Dewhirst F."/>
            <person name="Young S.K."/>
            <person name="Zeng Q."/>
            <person name="Gargeya S."/>
            <person name="Fitzgerald M."/>
            <person name="Haas B."/>
            <person name="Abouelleil A."/>
            <person name="Alvarado L."/>
            <person name="Arachchi H.M."/>
            <person name="Berlin A."/>
            <person name="Brown A."/>
            <person name="Chapman S.B."/>
            <person name="Chen Z."/>
            <person name="Dunbar C."/>
            <person name="Freedman E."/>
            <person name="Gearin G."/>
            <person name="Goldberg J."/>
            <person name="Griggs A."/>
            <person name="Gujja S."/>
            <person name="Heiman D."/>
            <person name="Howarth C."/>
            <person name="Larson L."/>
            <person name="Lui A."/>
            <person name="MacDonald P.J.P."/>
            <person name="Montmayeur A."/>
            <person name="Murphy C."/>
            <person name="Neiman D."/>
            <person name="Pearson M."/>
            <person name="Priest M."/>
            <person name="Roberts A."/>
            <person name="Saif S."/>
            <person name="Shea T."/>
            <person name="Shenoy N."/>
            <person name="Sisk P."/>
            <person name="Stolte C."/>
            <person name="Sykes S."/>
            <person name="Wortman J."/>
            <person name="Nusbaum C."/>
            <person name="Birren B."/>
        </authorList>
    </citation>
    <scope>NUCLEOTIDE SEQUENCE [LARGE SCALE GENOMIC DNA]</scope>
    <source>
        <strain evidence="1 2">ATCC 29453</strain>
    </source>
</reference>
<keyword evidence="2" id="KW-1185">Reference proteome</keyword>